<dbReference type="EMBL" id="QLIX01000001">
    <property type="protein sequence ID" value="RAI60920.1"/>
    <property type="molecule type" value="Genomic_DNA"/>
</dbReference>
<protein>
    <recommendedName>
        <fullName evidence="12">Fluoride-specific ion channel FluC</fullName>
    </recommendedName>
</protein>
<dbReference type="AlphaFoldDB" id="A0A327MD53"/>
<comment type="caution">
    <text evidence="13">The sequence shown here is derived from an EMBL/GenBank/DDBJ whole genome shotgun (WGS) entry which is preliminary data.</text>
</comment>
<dbReference type="Pfam" id="PF02537">
    <property type="entry name" value="CRCB"/>
    <property type="match status" value="1"/>
</dbReference>
<evidence type="ECO:0000313" key="14">
    <source>
        <dbReference type="Proteomes" id="UP000249065"/>
    </source>
</evidence>
<dbReference type="InterPro" id="IPR003691">
    <property type="entry name" value="FluC"/>
</dbReference>
<sequence length="142" mass="14748">MSFATCLIVMLGGAIGTLARYTVSVLALPISRELPWGTIIINVTGSFLIGFFGTLTLAQGRYPVSENLRLFVMIGFCGGYTTFSSFSLQTLDLLRGGAVLRAGVNIIGSVLLCLAGVALGHALAAQLNGGAAPIVRAAIEEE</sequence>
<keyword evidence="12" id="KW-0813">Transport</keyword>
<feature type="binding site" evidence="12">
    <location>
        <position position="81"/>
    </location>
    <ligand>
        <name>Na(+)</name>
        <dbReference type="ChEBI" id="CHEBI:29101"/>
        <note>structural</note>
    </ligand>
</feature>
<evidence type="ECO:0000313" key="13">
    <source>
        <dbReference type="EMBL" id="RAI60920.1"/>
    </source>
</evidence>
<dbReference type="NCBIfam" id="TIGR00494">
    <property type="entry name" value="crcB"/>
    <property type="match status" value="1"/>
</dbReference>
<keyword evidence="8 12" id="KW-0472">Membrane</keyword>
<dbReference type="NCBIfam" id="NF010802">
    <property type="entry name" value="PRK14206.1"/>
    <property type="match status" value="1"/>
</dbReference>
<dbReference type="GO" id="GO:0046872">
    <property type="term" value="F:metal ion binding"/>
    <property type="evidence" value="ECO:0007669"/>
    <property type="project" value="UniProtKB-KW"/>
</dbReference>
<comment type="function">
    <text evidence="12">Fluoride-specific ion channel. Important for reducing fluoride concentration in the cell, thus reducing its toxicity.</text>
</comment>
<reference evidence="14" key="1">
    <citation type="submission" date="2018-06" db="EMBL/GenBank/DDBJ databases">
        <authorList>
            <person name="Khan S.A."/>
        </authorList>
    </citation>
    <scope>NUCLEOTIDE SEQUENCE [LARGE SCALE GENOMIC DNA]</scope>
    <source>
        <strain evidence="14">DB-1506</strain>
    </source>
</reference>
<evidence type="ECO:0000256" key="11">
    <source>
        <dbReference type="ARBA" id="ARBA00035585"/>
    </source>
</evidence>
<gene>
    <name evidence="12" type="primary">fluC</name>
    <name evidence="12" type="synonym">crcB</name>
    <name evidence="13" type="ORF">DOO78_01960</name>
</gene>
<evidence type="ECO:0000256" key="5">
    <source>
        <dbReference type="ARBA" id="ARBA00022989"/>
    </source>
</evidence>
<feature type="transmembrane region" description="Helical" evidence="12">
    <location>
        <begin position="70"/>
        <end position="91"/>
    </location>
</feature>
<feature type="transmembrane region" description="Helical" evidence="12">
    <location>
        <begin position="35"/>
        <end position="58"/>
    </location>
</feature>
<keyword evidence="4 12" id="KW-0812">Transmembrane</keyword>
<keyword evidence="7 12" id="KW-0406">Ion transport</keyword>
<dbReference type="GO" id="GO:0005886">
    <property type="term" value="C:plasma membrane"/>
    <property type="evidence" value="ECO:0007669"/>
    <property type="project" value="UniProtKB-SubCell"/>
</dbReference>
<comment type="similarity">
    <text evidence="10 12">Belongs to the fluoride channel Fluc/FEX (TC 1.A.43) family.</text>
</comment>
<name>A0A327MD53_9PROT</name>
<dbReference type="GO" id="GO:0140114">
    <property type="term" value="P:cellular detoxification of fluoride"/>
    <property type="evidence" value="ECO:0007669"/>
    <property type="project" value="UniProtKB-UniRule"/>
</dbReference>
<evidence type="ECO:0000256" key="7">
    <source>
        <dbReference type="ARBA" id="ARBA00023065"/>
    </source>
</evidence>
<dbReference type="RefSeq" id="WP_111468032.1">
    <property type="nucleotide sequence ID" value="NZ_QLIX01000001.1"/>
</dbReference>
<dbReference type="Proteomes" id="UP000249065">
    <property type="component" value="Unassembled WGS sequence"/>
</dbReference>
<dbReference type="PANTHER" id="PTHR28259">
    <property type="entry name" value="FLUORIDE EXPORT PROTEIN 1-RELATED"/>
    <property type="match status" value="1"/>
</dbReference>
<evidence type="ECO:0000256" key="10">
    <source>
        <dbReference type="ARBA" id="ARBA00035120"/>
    </source>
</evidence>
<keyword evidence="2 12" id="KW-1003">Cell membrane</keyword>
<evidence type="ECO:0000256" key="3">
    <source>
        <dbReference type="ARBA" id="ARBA00022519"/>
    </source>
</evidence>
<dbReference type="OrthoDB" id="9806299at2"/>
<evidence type="ECO:0000256" key="6">
    <source>
        <dbReference type="ARBA" id="ARBA00023053"/>
    </source>
</evidence>
<comment type="activity regulation">
    <text evidence="12">Na(+) is not transported, but it plays an essential structural role and its presence is essential for fluoride channel function.</text>
</comment>
<dbReference type="PANTHER" id="PTHR28259:SF1">
    <property type="entry name" value="FLUORIDE EXPORT PROTEIN 1-RELATED"/>
    <property type="match status" value="1"/>
</dbReference>
<evidence type="ECO:0000256" key="8">
    <source>
        <dbReference type="ARBA" id="ARBA00023136"/>
    </source>
</evidence>
<comment type="catalytic activity">
    <reaction evidence="11">
        <text>fluoride(in) = fluoride(out)</text>
        <dbReference type="Rhea" id="RHEA:76159"/>
        <dbReference type="ChEBI" id="CHEBI:17051"/>
    </reaction>
    <physiologicalReaction direction="left-to-right" evidence="11">
        <dbReference type="Rhea" id="RHEA:76160"/>
    </physiologicalReaction>
</comment>
<evidence type="ECO:0000256" key="12">
    <source>
        <dbReference type="HAMAP-Rule" id="MF_00454"/>
    </source>
</evidence>
<keyword evidence="3" id="KW-0997">Cell inner membrane</keyword>
<evidence type="ECO:0000256" key="2">
    <source>
        <dbReference type="ARBA" id="ARBA00022475"/>
    </source>
</evidence>
<keyword evidence="5 12" id="KW-1133">Transmembrane helix</keyword>
<feature type="binding site" evidence="12">
    <location>
        <position position="78"/>
    </location>
    <ligand>
        <name>Na(+)</name>
        <dbReference type="ChEBI" id="CHEBI:29101"/>
        <note>structural</note>
    </ligand>
</feature>
<evidence type="ECO:0000256" key="1">
    <source>
        <dbReference type="ARBA" id="ARBA00004651"/>
    </source>
</evidence>
<keyword evidence="6 12" id="KW-0915">Sodium</keyword>
<evidence type="ECO:0000256" key="4">
    <source>
        <dbReference type="ARBA" id="ARBA00022692"/>
    </source>
</evidence>
<proteinExistence type="inferred from homology"/>
<feature type="transmembrane region" description="Helical" evidence="12">
    <location>
        <begin position="103"/>
        <end position="124"/>
    </location>
</feature>
<comment type="subcellular location">
    <subcellularLocation>
        <location evidence="1 12">Cell membrane</location>
        <topology evidence="1 12">Multi-pass membrane protein</topology>
    </subcellularLocation>
</comment>
<accession>A0A327MD53</accession>
<dbReference type="HAMAP" id="MF_00454">
    <property type="entry name" value="FluC"/>
    <property type="match status" value="1"/>
</dbReference>
<keyword evidence="12" id="KW-0479">Metal-binding</keyword>
<dbReference type="GO" id="GO:0062054">
    <property type="term" value="F:fluoride channel activity"/>
    <property type="evidence" value="ECO:0007669"/>
    <property type="project" value="UniProtKB-UniRule"/>
</dbReference>
<keyword evidence="14" id="KW-1185">Reference proteome</keyword>
<evidence type="ECO:0000256" key="9">
    <source>
        <dbReference type="ARBA" id="ARBA00023303"/>
    </source>
</evidence>
<organism evidence="13 14">
    <name type="scientific">Roseicella frigidaeris</name>
    <dbReference type="NCBI Taxonomy" id="2230885"/>
    <lineage>
        <taxon>Bacteria</taxon>
        <taxon>Pseudomonadati</taxon>
        <taxon>Pseudomonadota</taxon>
        <taxon>Alphaproteobacteria</taxon>
        <taxon>Acetobacterales</taxon>
        <taxon>Roseomonadaceae</taxon>
        <taxon>Roseicella</taxon>
    </lineage>
</organism>
<keyword evidence="9 12" id="KW-0407">Ion channel</keyword>